<dbReference type="PANTHER" id="PTHR43877:SF1">
    <property type="entry name" value="ACETYLTRANSFERASE"/>
    <property type="match status" value="1"/>
</dbReference>
<protein>
    <submittedName>
        <fullName evidence="4">GCN5-related N-acetyltransferase</fullName>
    </submittedName>
</protein>
<sequence>MNRSPVRLRPVVDGDAPELAALWTDILRRADLLEQTEDVRRLIKQVQAGADERIVVAEYDGRFAGAILLRLTTLTPLNLEPVVQAVSPHVLPQFRRHGVGRALMDAAVSYAEELGIAHVASGSVSASRDGNRFLARLGLGAQVILRVAPTHAVRAKLNAQRPQARGGSRQLDRVLASRRVLRRERATG</sequence>
<dbReference type="SUPFAM" id="SSF55729">
    <property type="entry name" value="Acyl-CoA N-acyltransferases (Nat)"/>
    <property type="match status" value="1"/>
</dbReference>
<dbReference type="InterPro" id="IPR000182">
    <property type="entry name" value="GNAT_dom"/>
</dbReference>
<dbReference type="InterPro" id="IPR016181">
    <property type="entry name" value="Acyl_CoA_acyltransferase"/>
</dbReference>
<gene>
    <name evidence="4" type="ORF">NOCA2120108</name>
</gene>
<organism evidence="4">
    <name type="scientific">metagenome</name>
    <dbReference type="NCBI Taxonomy" id="256318"/>
    <lineage>
        <taxon>unclassified sequences</taxon>
        <taxon>metagenomes</taxon>
    </lineage>
</organism>
<dbReference type="GO" id="GO:0016747">
    <property type="term" value="F:acyltransferase activity, transferring groups other than amino-acyl groups"/>
    <property type="evidence" value="ECO:0007669"/>
    <property type="project" value="InterPro"/>
</dbReference>
<dbReference type="CDD" id="cd04301">
    <property type="entry name" value="NAT_SF"/>
    <property type="match status" value="1"/>
</dbReference>
<keyword evidence="2" id="KW-0012">Acyltransferase</keyword>
<evidence type="ECO:0000256" key="1">
    <source>
        <dbReference type="ARBA" id="ARBA00022679"/>
    </source>
</evidence>
<dbReference type="PROSITE" id="PS51186">
    <property type="entry name" value="GNAT"/>
    <property type="match status" value="1"/>
</dbReference>
<dbReference type="AlphaFoldDB" id="A0A2P2BWF2"/>
<dbReference type="PANTHER" id="PTHR43877">
    <property type="entry name" value="AMINOALKYLPHOSPHONATE N-ACETYLTRANSFERASE-RELATED-RELATED"/>
    <property type="match status" value="1"/>
</dbReference>
<dbReference type="InterPro" id="IPR050832">
    <property type="entry name" value="Bact_Acetyltransf"/>
</dbReference>
<keyword evidence="1 4" id="KW-0808">Transferase</keyword>
<evidence type="ECO:0000259" key="3">
    <source>
        <dbReference type="PROSITE" id="PS51186"/>
    </source>
</evidence>
<dbReference type="Pfam" id="PF00583">
    <property type="entry name" value="Acetyltransf_1"/>
    <property type="match status" value="1"/>
</dbReference>
<accession>A0A2P2BWF2</accession>
<evidence type="ECO:0000256" key="2">
    <source>
        <dbReference type="ARBA" id="ARBA00023315"/>
    </source>
</evidence>
<proteinExistence type="predicted"/>
<name>A0A2P2BWF2_9ZZZZ</name>
<dbReference type="Gene3D" id="3.40.630.30">
    <property type="match status" value="1"/>
</dbReference>
<reference evidence="4" key="1">
    <citation type="submission" date="2015-08" db="EMBL/GenBank/DDBJ databases">
        <authorList>
            <person name="Babu N.S."/>
            <person name="Beckwith C.J."/>
            <person name="Beseler K.G."/>
            <person name="Brison A."/>
            <person name="Carone J.V."/>
            <person name="Caskin T.P."/>
            <person name="Diamond M."/>
            <person name="Durham M.E."/>
            <person name="Foxe J.M."/>
            <person name="Go M."/>
            <person name="Henderson B.A."/>
            <person name="Jones I.B."/>
            <person name="McGettigan J.A."/>
            <person name="Micheletti S.J."/>
            <person name="Nasrallah M.E."/>
            <person name="Ortiz D."/>
            <person name="Piller C.R."/>
            <person name="Privatt S.R."/>
            <person name="Schneider S.L."/>
            <person name="Sharp S."/>
            <person name="Smith T.C."/>
            <person name="Stanton J.D."/>
            <person name="Ullery H.E."/>
            <person name="Wilson R.J."/>
            <person name="Serrano M.G."/>
            <person name="Buck G."/>
            <person name="Lee V."/>
            <person name="Wang Y."/>
            <person name="Carvalho R."/>
            <person name="Voegtly L."/>
            <person name="Shi R."/>
            <person name="Duckworth R."/>
            <person name="Johnson A."/>
            <person name="Loviza R."/>
            <person name="Walstead R."/>
            <person name="Shah Z."/>
            <person name="Kiflezghi M."/>
            <person name="Wade K."/>
            <person name="Ball S.L."/>
            <person name="Bradley K.W."/>
            <person name="Asai D.J."/>
            <person name="Bowman C.A."/>
            <person name="Russell D.A."/>
            <person name="Pope W.H."/>
            <person name="Jacobs-Sera D."/>
            <person name="Hendrix R.W."/>
            <person name="Hatfull G.F."/>
        </authorList>
    </citation>
    <scope>NUCLEOTIDE SEQUENCE</scope>
</reference>
<dbReference type="EMBL" id="CZKA01000004">
    <property type="protein sequence ID" value="CUR54075.1"/>
    <property type="molecule type" value="Genomic_DNA"/>
</dbReference>
<evidence type="ECO:0000313" key="4">
    <source>
        <dbReference type="EMBL" id="CUR54075.1"/>
    </source>
</evidence>
<feature type="domain" description="N-acetyltransferase" evidence="3">
    <location>
        <begin position="6"/>
        <end position="160"/>
    </location>
</feature>